<organism evidence="1 2">
    <name type="scientific">Nocardiopsis aegyptia</name>
    <dbReference type="NCBI Taxonomy" id="220378"/>
    <lineage>
        <taxon>Bacteria</taxon>
        <taxon>Bacillati</taxon>
        <taxon>Actinomycetota</taxon>
        <taxon>Actinomycetes</taxon>
        <taxon>Streptosporangiales</taxon>
        <taxon>Nocardiopsidaceae</taxon>
        <taxon>Nocardiopsis</taxon>
    </lineage>
</organism>
<dbReference type="EMBL" id="JACCFS010000001">
    <property type="protein sequence ID" value="NYJ32568.1"/>
    <property type="molecule type" value="Genomic_DNA"/>
</dbReference>
<proteinExistence type="predicted"/>
<keyword evidence="2" id="KW-1185">Reference proteome</keyword>
<sequence length="229" mass="24008">MPTALMAVVLFVRDVGDWANRGTFEVVELSADGSQAITGTLSGGEGPDQEVDVHATVLTVILKNNSEDLKVFDRITVETESFVPVTECVDGQGGPITVTASYEISLPAQGEESHRDISYALEPKKAEALELPIGSSELGTGVARIRVALHESGGDIEEVGSIAVLASPGTGGLYPRPLHTLPIGGMPSPQCVHDTHDALLELVEDTPTVADNVRTLTENVGVTSRELGG</sequence>
<gene>
    <name evidence="1" type="ORF">HNR10_000449</name>
</gene>
<evidence type="ECO:0000313" key="1">
    <source>
        <dbReference type="EMBL" id="NYJ32568.1"/>
    </source>
</evidence>
<name>A0A7Z0J800_9ACTN</name>
<dbReference type="Proteomes" id="UP000572051">
    <property type="component" value="Unassembled WGS sequence"/>
</dbReference>
<protein>
    <submittedName>
        <fullName evidence="1">Uncharacterized protein</fullName>
    </submittedName>
</protein>
<accession>A0A7Z0J800</accession>
<dbReference type="RefSeq" id="WP_312889060.1">
    <property type="nucleotide sequence ID" value="NZ_JACCFS010000001.1"/>
</dbReference>
<dbReference type="AlphaFoldDB" id="A0A7Z0J800"/>
<reference evidence="1 2" key="1">
    <citation type="submission" date="2020-07" db="EMBL/GenBank/DDBJ databases">
        <title>Sequencing the genomes of 1000 actinobacteria strains.</title>
        <authorList>
            <person name="Klenk H.-P."/>
        </authorList>
    </citation>
    <scope>NUCLEOTIDE SEQUENCE [LARGE SCALE GENOMIC DNA]</scope>
    <source>
        <strain evidence="1 2">DSM 44442</strain>
    </source>
</reference>
<comment type="caution">
    <text evidence="1">The sequence shown here is derived from an EMBL/GenBank/DDBJ whole genome shotgun (WGS) entry which is preliminary data.</text>
</comment>
<evidence type="ECO:0000313" key="2">
    <source>
        <dbReference type="Proteomes" id="UP000572051"/>
    </source>
</evidence>